<dbReference type="OrthoDB" id="105228at2"/>
<dbReference type="CDD" id="cd17319">
    <property type="entry name" value="MFS_ExuT_GudP_like"/>
    <property type="match status" value="1"/>
</dbReference>
<feature type="domain" description="Major facilitator superfamily (MFS) profile" evidence="8">
    <location>
        <begin position="11"/>
        <end position="418"/>
    </location>
</feature>
<dbReference type="InterPro" id="IPR036259">
    <property type="entry name" value="MFS_trans_sf"/>
</dbReference>
<dbReference type="PROSITE" id="PS50850">
    <property type="entry name" value="MFS"/>
    <property type="match status" value="1"/>
</dbReference>
<keyword evidence="2" id="KW-0813">Transport</keyword>
<evidence type="ECO:0000259" key="8">
    <source>
        <dbReference type="PROSITE" id="PS50850"/>
    </source>
</evidence>
<comment type="subcellular location">
    <subcellularLocation>
        <location evidence="1">Cell membrane</location>
        <topology evidence="1">Multi-pass membrane protein</topology>
    </subcellularLocation>
</comment>
<dbReference type="Gene3D" id="1.20.1250.20">
    <property type="entry name" value="MFS general substrate transporter like domains"/>
    <property type="match status" value="2"/>
</dbReference>
<feature type="transmembrane region" description="Helical" evidence="7">
    <location>
        <begin position="167"/>
        <end position="185"/>
    </location>
</feature>
<sequence length="436" mass="48491">MEKATKTRYWVLFIVCILYFITYVDRVNISVAAPLIMKEFNISKVELGVVFAAFSWAYSIFQIPVGMLGDKYGPHKVLTVLVVLWAAVDVMTGLAWSFTSLIVIRFLFGICESGAFPTATRAFSHWIPATERGFVQGLTHACSRLGGAITPILMVGIMSQFGWRPAFYFGGAIALAWAIIWFIWYRNKPEELQAKWGGINQAEIDLIYQGQVKKKVAQKLPFRTLIKSKNLWCLCLAYICYNYTLWIFLTWLPTYLVDARGFAIMTMGIFASLPLFAGTIGDTLGGWLSDKIWKHTKNGKIARRGVAMAGFLIAAFCMIPGAMTDSQYLSVFLLACALFGLEMTVGVFWATCLDIGHDYAGTVSATMNSIGAIGSAMTPLIFGFIVQRTGSWVYPFVLASGILIIGTFLWTKINPEVSLIEELELLDSSDLNKKEV</sequence>
<evidence type="ECO:0000256" key="1">
    <source>
        <dbReference type="ARBA" id="ARBA00004651"/>
    </source>
</evidence>
<feature type="transmembrane region" description="Helical" evidence="7">
    <location>
        <begin position="305"/>
        <end position="323"/>
    </location>
</feature>
<dbReference type="Pfam" id="PF07690">
    <property type="entry name" value="MFS_1"/>
    <property type="match status" value="1"/>
</dbReference>
<keyword evidence="10" id="KW-1185">Reference proteome</keyword>
<feature type="transmembrane region" description="Helical" evidence="7">
    <location>
        <begin position="7"/>
        <end position="25"/>
    </location>
</feature>
<evidence type="ECO:0000256" key="5">
    <source>
        <dbReference type="ARBA" id="ARBA00022989"/>
    </source>
</evidence>
<evidence type="ECO:0000313" key="10">
    <source>
        <dbReference type="Proteomes" id="UP000199520"/>
    </source>
</evidence>
<feature type="transmembrane region" description="Helical" evidence="7">
    <location>
        <begin position="365"/>
        <end position="386"/>
    </location>
</feature>
<keyword evidence="4 7" id="KW-0812">Transmembrane</keyword>
<gene>
    <name evidence="9" type="ORF">SAMN04490355_102617</name>
</gene>
<dbReference type="InterPro" id="IPR050382">
    <property type="entry name" value="MFS_Na/Anion_cotransporter"/>
</dbReference>
<name>A0A1I4LPG3_9FIRM</name>
<evidence type="ECO:0000313" key="9">
    <source>
        <dbReference type="EMBL" id="SFL92912.1"/>
    </source>
</evidence>
<protein>
    <submittedName>
        <fullName evidence="9">Major Facilitator Superfamily protein</fullName>
    </submittedName>
</protein>
<organism evidence="9 10">
    <name type="scientific">Pelosinus propionicus DSM 13327</name>
    <dbReference type="NCBI Taxonomy" id="1123291"/>
    <lineage>
        <taxon>Bacteria</taxon>
        <taxon>Bacillati</taxon>
        <taxon>Bacillota</taxon>
        <taxon>Negativicutes</taxon>
        <taxon>Selenomonadales</taxon>
        <taxon>Sporomusaceae</taxon>
        <taxon>Pelosinus</taxon>
    </lineage>
</organism>
<dbReference type="InterPro" id="IPR000849">
    <property type="entry name" value="Sugar_P_transporter"/>
</dbReference>
<dbReference type="PIRSF" id="PIRSF002808">
    <property type="entry name" value="Hexose_phosphate_transp"/>
    <property type="match status" value="1"/>
</dbReference>
<dbReference type="PANTHER" id="PTHR11662">
    <property type="entry name" value="SOLUTE CARRIER FAMILY 17"/>
    <property type="match status" value="1"/>
</dbReference>
<keyword evidence="3" id="KW-1003">Cell membrane</keyword>
<keyword evidence="6 7" id="KW-0472">Membrane</keyword>
<dbReference type="AlphaFoldDB" id="A0A1I4LPG3"/>
<dbReference type="STRING" id="1123291.SAMN04490355_102617"/>
<reference evidence="10" key="1">
    <citation type="submission" date="2016-10" db="EMBL/GenBank/DDBJ databases">
        <authorList>
            <person name="Varghese N."/>
            <person name="Submissions S."/>
        </authorList>
    </citation>
    <scope>NUCLEOTIDE SEQUENCE [LARGE SCALE GENOMIC DNA]</scope>
    <source>
        <strain evidence="10">DSM 13327</strain>
    </source>
</reference>
<dbReference type="GO" id="GO:0022857">
    <property type="term" value="F:transmembrane transporter activity"/>
    <property type="evidence" value="ECO:0007669"/>
    <property type="project" value="InterPro"/>
</dbReference>
<feature type="transmembrane region" description="Helical" evidence="7">
    <location>
        <begin position="392"/>
        <end position="410"/>
    </location>
</feature>
<evidence type="ECO:0000256" key="7">
    <source>
        <dbReference type="SAM" id="Phobius"/>
    </source>
</evidence>
<dbReference type="PANTHER" id="PTHR11662:SF399">
    <property type="entry name" value="FI19708P1-RELATED"/>
    <property type="match status" value="1"/>
</dbReference>
<feature type="transmembrane region" description="Helical" evidence="7">
    <location>
        <begin position="45"/>
        <end position="65"/>
    </location>
</feature>
<accession>A0A1I4LPG3</accession>
<dbReference type="RefSeq" id="WP_090938594.1">
    <property type="nucleotide sequence ID" value="NZ_FOTS01000026.1"/>
</dbReference>
<proteinExistence type="predicted"/>
<dbReference type="Proteomes" id="UP000199520">
    <property type="component" value="Unassembled WGS sequence"/>
</dbReference>
<keyword evidence="5 7" id="KW-1133">Transmembrane helix</keyword>
<evidence type="ECO:0000256" key="3">
    <source>
        <dbReference type="ARBA" id="ARBA00022475"/>
    </source>
</evidence>
<feature type="transmembrane region" description="Helical" evidence="7">
    <location>
        <begin position="231"/>
        <end position="249"/>
    </location>
</feature>
<feature type="transmembrane region" description="Helical" evidence="7">
    <location>
        <begin position="261"/>
        <end position="284"/>
    </location>
</feature>
<feature type="transmembrane region" description="Helical" evidence="7">
    <location>
        <begin position="77"/>
        <end position="96"/>
    </location>
</feature>
<evidence type="ECO:0000256" key="2">
    <source>
        <dbReference type="ARBA" id="ARBA00022448"/>
    </source>
</evidence>
<feature type="transmembrane region" description="Helical" evidence="7">
    <location>
        <begin position="329"/>
        <end position="353"/>
    </location>
</feature>
<dbReference type="InterPro" id="IPR020846">
    <property type="entry name" value="MFS_dom"/>
</dbReference>
<dbReference type="EMBL" id="FOTS01000026">
    <property type="protein sequence ID" value="SFL92912.1"/>
    <property type="molecule type" value="Genomic_DNA"/>
</dbReference>
<evidence type="ECO:0000256" key="4">
    <source>
        <dbReference type="ARBA" id="ARBA00022692"/>
    </source>
</evidence>
<evidence type="ECO:0000256" key="6">
    <source>
        <dbReference type="ARBA" id="ARBA00023136"/>
    </source>
</evidence>
<dbReference type="SUPFAM" id="SSF103473">
    <property type="entry name" value="MFS general substrate transporter"/>
    <property type="match status" value="1"/>
</dbReference>
<dbReference type="GO" id="GO:0005886">
    <property type="term" value="C:plasma membrane"/>
    <property type="evidence" value="ECO:0007669"/>
    <property type="project" value="UniProtKB-SubCell"/>
</dbReference>
<dbReference type="InterPro" id="IPR011701">
    <property type="entry name" value="MFS"/>
</dbReference>